<dbReference type="AlphaFoldDB" id="B9SK55"/>
<sequence>METVQGLLGRLGRQCYAVLCLGMILVIVSIARYVGDDGGEMISDPKERTRRRLRAIHGPPLRY</sequence>
<feature type="transmembrane region" description="Helical" evidence="1">
    <location>
        <begin position="15"/>
        <end position="35"/>
    </location>
</feature>
<organism evidence="2 3">
    <name type="scientific">Ricinus communis</name>
    <name type="common">Castor bean</name>
    <dbReference type="NCBI Taxonomy" id="3988"/>
    <lineage>
        <taxon>Eukaryota</taxon>
        <taxon>Viridiplantae</taxon>
        <taxon>Streptophyta</taxon>
        <taxon>Embryophyta</taxon>
        <taxon>Tracheophyta</taxon>
        <taxon>Spermatophyta</taxon>
        <taxon>Magnoliopsida</taxon>
        <taxon>eudicotyledons</taxon>
        <taxon>Gunneridae</taxon>
        <taxon>Pentapetalae</taxon>
        <taxon>rosids</taxon>
        <taxon>fabids</taxon>
        <taxon>Malpighiales</taxon>
        <taxon>Euphorbiaceae</taxon>
        <taxon>Acalyphoideae</taxon>
        <taxon>Acalypheae</taxon>
        <taxon>Ricinus</taxon>
    </lineage>
</organism>
<dbReference type="EMBL" id="EQ973998">
    <property type="protein sequence ID" value="EEF36045.1"/>
    <property type="molecule type" value="Genomic_DNA"/>
</dbReference>
<dbReference type="Proteomes" id="UP000008311">
    <property type="component" value="Unassembled WGS sequence"/>
</dbReference>
<keyword evidence="1" id="KW-0472">Membrane</keyword>
<protein>
    <submittedName>
        <fullName evidence="2">Uncharacterized protein</fullName>
    </submittedName>
</protein>
<proteinExistence type="predicted"/>
<keyword evidence="3" id="KW-1185">Reference proteome</keyword>
<keyword evidence="1" id="KW-0812">Transmembrane</keyword>
<gene>
    <name evidence="2" type="ORF">RCOM_1401120</name>
</gene>
<evidence type="ECO:0000313" key="3">
    <source>
        <dbReference type="Proteomes" id="UP000008311"/>
    </source>
</evidence>
<accession>B9SK55</accession>
<reference evidence="3" key="1">
    <citation type="journal article" date="2010" name="Nat. Biotechnol.">
        <title>Draft genome sequence of the oilseed species Ricinus communis.</title>
        <authorList>
            <person name="Chan A.P."/>
            <person name="Crabtree J."/>
            <person name="Zhao Q."/>
            <person name="Lorenzi H."/>
            <person name="Orvis J."/>
            <person name="Puiu D."/>
            <person name="Melake-Berhan A."/>
            <person name="Jones K.M."/>
            <person name="Redman J."/>
            <person name="Chen G."/>
            <person name="Cahoon E.B."/>
            <person name="Gedil M."/>
            <person name="Stanke M."/>
            <person name="Haas B.J."/>
            <person name="Wortman J.R."/>
            <person name="Fraser-Liggett C.M."/>
            <person name="Ravel J."/>
            <person name="Rabinowicz P.D."/>
        </authorList>
    </citation>
    <scope>NUCLEOTIDE SEQUENCE [LARGE SCALE GENOMIC DNA]</scope>
    <source>
        <strain evidence="3">cv. Hale</strain>
    </source>
</reference>
<evidence type="ECO:0000313" key="2">
    <source>
        <dbReference type="EMBL" id="EEF36045.1"/>
    </source>
</evidence>
<dbReference type="InParanoid" id="B9SK55"/>
<name>B9SK55_RICCO</name>
<keyword evidence="1" id="KW-1133">Transmembrane helix</keyword>
<evidence type="ECO:0000256" key="1">
    <source>
        <dbReference type="SAM" id="Phobius"/>
    </source>
</evidence>